<dbReference type="InterPro" id="IPR043128">
    <property type="entry name" value="Rev_trsase/Diguanyl_cyclase"/>
</dbReference>
<dbReference type="InterPro" id="IPR050469">
    <property type="entry name" value="Diguanylate_Cyclase"/>
</dbReference>
<dbReference type="GO" id="GO:0043709">
    <property type="term" value="P:cell adhesion involved in single-species biofilm formation"/>
    <property type="evidence" value="ECO:0007669"/>
    <property type="project" value="TreeGrafter"/>
</dbReference>
<dbReference type="EC" id="2.7.7.65" evidence="1"/>
<dbReference type="Gene3D" id="3.30.70.270">
    <property type="match status" value="1"/>
</dbReference>
<dbReference type="PANTHER" id="PTHR45138">
    <property type="entry name" value="REGULATORY COMPONENTS OF SENSORY TRANSDUCTION SYSTEM"/>
    <property type="match status" value="1"/>
</dbReference>
<evidence type="ECO:0000256" key="1">
    <source>
        <dbReference type="ARBA" id="ARBA00012528"/>
    </source>
</evidence>
<feature type="domain" description="GGDEF" evidence="4">
    <location>
        <begin position="373"/>
        <end position="505"/>
    </location>
</feature>
<feature type="transmembrane region" description="Helical" evidence="3">
    <location>
        <begin position="115"/>
        <end position="136"/>
    </location>
</feature>
<dbReference type="GO" id="GO:1902201">
    <property type="term" value="P:negative regulation of bacterial-type flagellum-dependent cell motility"/>
    <property type="evidence" value="ECO:0007669"/>
    <property type="project" value="TreeGrafter"/>
</dbReference>
<organism evidence="5 6">
    <name type="scientific">Candidatus Scalindua brodae</name>
    <dbReference type="NCBI Taxonomy" id="237368"/>
    <lineage>
        <taxon>Bacteria</taxon>
        <taxon>Pseudomonadati</taxon>
        <taxon>Planctomycetota</taxon>
        <taxon>Candidatus Brocadiia</taxon>
        <taxon>Candidatus Brocadiales</taxon>
        <taxon>Candidatus Scalinduaceae</taxon>
        <taxon>Candidatus Scalindua</taxon>
    </lineage>
</organism>
<accession>A0A0B0ESQ5</accession>
<evidence type="ECO:0000256" key="2">
    <source>
        <dbReference type="ARBA" id="ARBA00034247"/>
    </source>
</evidence>
<dbReference type="InterPro" id="IPR000160">
    <property type="entry name" value="GGDEF_dom"/>
</dbReference>
<evidence type="ECO:0000313" key="6">
    <source>
        <dbReference type="Proteomes" id="UP000030652"/>
    </source>
</evidence>
<dbReference type="InterPro" id="IPR029787">
    <property type="entry name" value="Nucleotide_cyclase"/>
</dbReference>
<dbReference type="Proteomes" id="UP000030652">
    <property type="component" value="Unassembled WGS sequence"/>
</dbReference>
<feature type="transmembrane region" description="Helical" evidence="3">
    <location>
        <begin position="12"/>
        <end position="34"/>
    </location>
</feature>
<evidence type="ECO:0000259" key="4">
    <source>
        <dbReference type="PROSITE" id="PS50887"/>
    </source>
</evidence>
<sequence length="516" mass="58854">MNISPVYIAEKMKYIIISIIFIITLLSNAIYIFYGPATGKQADKSEKVFTYKTPDNEIWINKNRTALERMRNHYISGSDSIIDSLEAENQQVILLRQLEPDVQEMLSPSKSYSPYFLIFNSLIIITGFSFICYLALKRKQTETSFSSITKVNVPEVQPGESAQYNKSLNNDQVLNKSKEIICEILQIINKHSDNNISPRQDSLDNFANEQVSKIKTSSTLQDLLTVEEDINKIIPEHFENTKSLVNTKFNELRTMLNELAEDFGSITEDSTNFSGQIKDSMSHIEKAIELNEIKEIRKKITLETSSMRKVIAKKQEKDAIIIDSLTYKVKSMKAELASAKEEVLIDGLTQIYNRKAFDKKISDFFKQRSKKNLPFTLVMVDIDYFKKVNDEYGHTVGDEILKKVASTIKETFRLNDFVARYGGEEFSVMIDRIDSHYIMDVCERLRMAIEAINFTVDSDTIPTSASIGIAFSKQSDTPKMLIDRADKALYLAKESGRNTIKSEVDLSETELETVST</sequence>
<dbReference type="AlphaFoldDB" id="A0A0B0ESQ5"/>
<dbReference type="PROSITE" id="PS50887">
    <property type="entry name" value="GGDEF"/>
    <property type="match status" value="1"/>
</dbReference>
<dbReference type="PANTHER" id="PTHR45138:SF9">
    <property type="entry name" value="DIGUANYLATE CYCLASE DGCM-RELATED"/>
    <property type="match status" value="1"/>
</dbReference>
<dbReference type="GO" id="GO:0052621">
    <property type="term" value="F:diguanylate cyclase activity"/>
    <property type="evidence" value="ECO:0007669"/>
    <property type="project" value="UniProtKB-EC"/>
</dbReference>
<gene>
    <name evidence="5" type="ORF">SCABRO_00016</name>
</gene>
<name>A0A0B0ESQ5_9BACT</name>
<comment type="catalytic activity">
    <reaction evidence="2">
        <text>2 GTP = 3',3'-c-di-GMP + 2 diphosphate</text>
        <dbReference type="Rhea" id="RHEA:24898"/>
        <dbReference type="ChEBI" id="CHEBI:33019"/>
        <dbReference type="ChEBI" id="CHEBI:37565"/>
        <dbReference type="ChEBI" id="CHEBI:58805"/>
        <dbReference type="EC" id="2.7.7.65"/>
    </reaction>
</comment>
<dbReference type="eggNOG" id="COG3706">
    <property type="taxonomic scope" value="Bacteria"/>
</dbReference>
<keyword evidence="3" id="KW-0812">Transmembrane</keyword>
<proteinExistence type="predicted"/>
<dbReference type="NCBIfam" id="TIGR00254">
    <property type="entry name" value="GGDEF"/>
    <property type="match status" value="1"/>
</dbReference>
<dbReference type="CDD" id="cd01949">
    <property type="entry name" value="GGDEF"/>
    <property type="match status" value="1"/>
</dbReference>
<keyword evidence="3" id="KW-1133">Transmembrane helix</keyword>
<reference evidence="5 6" key="1">
    <citation type="submission" date="2014-10" db="EMBL/GenBank/DDBJ databases">
        <title>Draft genome of anammox bacterium scalindua brodae, obtained using differential coverage binning of sequence data from two enrichment reactors.</title>
        <authorList>
            <person name="Speth D.R."/>
            <person name="Russ L."/>
            <person name="Kartal B."/>
            <person name="Op den Camp H.J."/>
            <person name="Dutilh B.E."/>
            <person name="Jetten M.S."/>
        </authorList>
    </citation>
    <scope>NUCLEOTIDE SEQUENCE [LARGE SCALE GENOMIC DNA]</scope>
    <source>
        <strain evidence="5">RU1</strain>
    </source>
</reference>
<dbReference type="SUPFAM" id="SSF55073">
    <property type="entry name" value="Nucleotide cyclase"/>
    <property type="match status" value="1"/>
</dbReference>
<dbReference type="FunFam" id="3.30.70.270:FF:000001">
    <property type="entry name" value="Diguanylate cyclase domain protein"/>
    <property type="match status" value="1"/>
</dbReference>
<dbReference type="EMBL" id="JRYO01000005">
    <property type="protein sequence ID" value="KHE94178.1"/>
    <property type="molecule type" value="Genomic_DNA"/>
</dbReference>
<protein>
    <recommendedName>
        <fullName evidence="1">diguanylate cyclase</fullName>
        <ecNumber evidence="1">2.7.7.65</ecNumber>
    </recommendedName>
</protein>
<dbReference type="GO" id="GO:0005886">
    <property type="term" value="C:plasma membrane"/>
    <property type="evidence" value="ECO:0007669"/>
    <property type="project" value="TreeGrafter"/>
</dbReference>
<dbReference type="SMART" id="SM00267">
    <property type="entry name" value="GGDEF"/>
    <property type="match status" value="1"/>
</dbReference>
<keyword evidence="3" id="KW-0472">Membrane</keyword>
<evidence type="ECO:0000313" key="5">
    <source>
        <dbReference type="EMBL" id="KHE94178.1"/>
    </source>
</evidence>
<comment type="caution">
    <text evidence="5">The sequence shown here is derived from an EMBL/GenBank/DDBJ whole genome shotgun (WGS) entry which is preliminary data.</text>
</comment>
<dbReference type="Pfam" id="PF00990">
    <property type="entry name" value="GGDEF"/>
    <property type="match status" value="1"/>
</dbReference>
<evidence type="ECO:0000256" key="3">
    <source>
        <dbReference type="SAM" id="Phobius"/>
    </source>
</evidence>